<keyword evidence="2" id="KW-1185">Reference proteome</keyword>
<gene>
    <name evidence="1" type="ORF">SAMN06296052_11926</name>
</gene>
<dbReference type="PROSITE" id="PS51257">
    <property type="entry name" value="PROKAR_LIPOPROTEIN"/>
    <property type="match status" value="1"/>
</dbReference>
<reference evidence="2" key="1">
    <citation type="submission" date="2017-06" db="EMBL/GenBank/DDBJ databases">
        <authorList>
            <person name="Varghese N."/>
            <person name="Submissions S."/>
        </authorList>
    </citation>
    <scope>NUCLEOTIDE SEQUENCE [LARGE SCALE GENOMIC DNA]</scope>
    <source>
        <strain evidence="2">NKM1</strain>
    </source>
</reference>
<dbReference type="EMBL" id="FZOQ01000019">
    <property type="protein sequence ID" value="SNS97475.1"/>
    <property type="molecule type" value="Genomic_DNA"/>
</dbReference>
<evidence type="ECO:0000313" key="1">
    <source>
        <dbReference type="EMBL" id="SNS97475.1"/>
    </source>
</evidence>
<sequence>MKLIQPLLILLLLAGCQSKDDSTTNSLAREKQPDYTLLRYELEEIYDVDQDIRNVDWDTIATPLRTPTIFKTALYRL</sequence>
<evidence type="ECO:0000313" key="2">
    <source>
        <dbReference type="Proteomes" id="UP000198432"/>
    </source>
</evidence>
<dbReference type="Proteomes" id="UP000198432">
    <property type="component" value="Unassembled WGS sequence"/>
</dbReference>
<dbReference type="AlphaFoldDB" id="A0A239IVB9"/>
<accession>A0A239IVB9</accession>
<organism evidence="1 2">
    <name type="scientific">Pontibacter ummariensis</name>
    <dbReference type="NCBI Taxonomy" id="1610492"/>
    <lineage>
        <taxon>Bacteria</taxon>
        <taxon>Pseudomonadati</taxon>
        <taxon>Bacteroidota</taxon>
        <taxon>Cytophagia</taxon>
        <taxon>Cytophagales</taxon>
        <taxon>Hymenobacteraceae</taxon>
        <taxon>Pontibacter</taxon>
    </lineage>
</organism>
<name>A0A239IVB9_9BACT</name>
<protein>
    <submittedName>
        <fullName evidence="1">Uncharacterized protein</fullName>
    </submittedName>
</protein>
<proteinExistence type="predicted"/>